<dbReference type="InterPro" id="IPR002601">
    <property type="entry name" value="C6_domain"/>
</dbReference>
<keyword evidence="2" id="KW-0472">Membrane</keyword>
<proteinExistence type="predicted"/>
<reference evidence="5" key="1">
    <citation type="submission" date="2020-10" db="EMBL/GenBank/DDBJ databases">
        <authorList>
            <person name="Kikuchi T."/>
        </authorList>
    </citation>
    <scope>NUCLEOTIDE SEQUENCE</scope>
    <source>
        <strain evidence="5">NKZ352</strain>
    </source>
</reference>
<feature type="compositionally biased region" description="Low complexity" evidence="1">
    <location>
        <begin position="271"/>
        <end position="282"/>
    </location>
</feature>
<dbReference type="PANTHER" id="PTHR21629">
    <property type="entry name" value="C6 DOMAIN-CONTAINING PROTEIN"/>
    <property type="match status" value="1"/>
</dbReference>
<feature type="compositionally biased region" description="Pro residues" evidence="1">
    <location>
        <begin position="284"/>
        <end position="294"/>
    </location>
</feature>
<feature type="region of interest" description="Disordered" evidence="1">
    <location>
        <begin position="267"/>
        <end position="456"/>
    </location>
</feature>
<evidence type="ECO:0000256" key="3">
    <source>
        <dbReference type="SAM" id="SignalP"/>
    </source>
</evidence>
<feature type="compositionally biased region" description="Basic and acidic residues" evidence="1">
    <location>
        <begin position="415"/>
        <end position="425"/>
    </location>
</feature>
<keyword evidence="2" id="KW-0812">Transmembrane</keyword>
<feature type="chain" id="PRO_5035835435" description="C6 domain-containing protein" evidence="3">
    <location>
        <begin position="23"/>
        <end position="456"/>
    </location>
</feature>
<dbReference type="EMBL" id="CAJGYM010000102">
    <property type="protein sequence ID" value="CAD6197710.1"/>
    <property type="molecule type" value="Genomic_DNA"/>
</dbReference>
<keyword evidence="3" id="KW-0732">Signal</keyword>
<feature type="domain" description="C6" evidence="4">
    <location>
        <begin position="51"/>
        <end position="147"/>
    </location>
</feature>
<dbReference type="SMART" id="SM01048">
    <property type="entry name" value="C6"/>
    <property type="match status" value="1"/>
</dbReference>
<dbReference type="AlphaFoldDB" id="A0A8S1HXF4"/>
<evidence type="ECO:0000259" key="4">
    <source>
        <dbReference type="SMART" id="SM01048"/>
    </source>
</evidence>
<dbReference type="OrthoDB" id="5834609at2759"/>
<protein>
    <recommendedName>
        <fullName evidence="4">C6 domain-containing protein</fullName>
    </recommendedName>
</protein>
<feature type="compositionally biased region" description="Polar residues" evidence="1">
    <location>
        <begin position="367"/>
        <end position="378"/>
    </location>
</feature>
<comment type="caution">
    <text evidence="5">The sequence shown here is derived from an EMBL/GenBank/DDBJ whole genome shotgun (WGS) entry which is preliminary data.</text>
</comment>
<evidence type="ECO:0000256" key="2">
    <source>
        <dbReference type="SAM" id="Phobius"/>
    </source>
</evidence>
<dbReference type="Pfam" id="PF01681">
    <property type="entry name" value="C6"/>
    <property type="match status" value="1"/>
</dbReference>
<gene>
    <name evidence="5" type="ORF">CAUJ_LOCUS13619</name>
</gene>
<keyword evidence="6" id="KW-1185">Reference proteome</keyword>
<name>A0A8S1HXF4_9PELO</name>
<dbReference type="Proteomes" id="UP000835052">
    <property type="component" value="Unassembled WGS sequence"/>
</dbReference>
<evidence type="ECO:0000256" key="1">
    <source>
        <dbReference type="SAM" id="MobiDB-lite"/>
    </source>
</evidence>
<evidence type="ECO:0000313" key="6">
    <source>
        <dbReference type="Proteomes" id="UP000835052"/>
    </source>
</evidence>
<evidence type="ECO:0000313" key="5">
    <source>
        <dbReference type="EMBL" id="CAD6197710.1"/>
    </source>
</evidence>
<accession>A0A8S1HXF4</accession>
<feature type="transmembrane region" description="Helical" evidence="2">
    <location>
        <begin position="184"/>
        <end position="203"/>
    </location>
</feature>
<organism evidence="5 6">
    <name type="scientific">Caenorhabditis auriculariae</name>
    <dbReference type="NCBI Taxonomy" id="2777116"/>
    <lineage>
        <taxon>Eukaryota</taxon>
        <taxon>Metazoa</taxon>
        <taxon>Ecdysozoa</taxon>
        <taxon>Nematoda</taxon>
        <taxon>Chromadorea</taxon>
        <taxon>Rhabditida</taxon>
        <taxon>Rhabditina</taxon>
        <taxon>Rhabditomorpha</taxon>
        <taxon>Rhabditoidea</taxon>
        <taxon>Rhabditidae</taxon>
        <taxon>Peloderinae</taxon>
        <taxon>Caenorhabditis</taxon>
    </lineage>
</organism>
<feature type="signal peptide" evidence="3">
    <location>
        <begin position="1"/>
        <end position="22"/>
    </location>
</feature>
<sequence>MTLSRIVATVALLGAVADACLATQPGDTVTTTPSGAVTTVSTATTAAPQGCQACAQGDVEFTQGDGGININTMGTFGSDPTSGCLSLTASCTADVGFNAFMQFNGNQGGPAENMNAGRTVSAQLNCIDGQWVYMSMGISRFVTSVSCQQAPDSCQRNINTTRDVFSVGIVTKSIRKANKRRSSAAVAMNVCATFLLLLSVLAVDARRKRRSAYFSRPQQDSYGPGSYWQSNQQPYGAGWQNDWYGQQQQQYYPGRYYQPQYRQEELYETQRSSYSRPSYSRPEMMPPYETPKPEPVIQTYEPPKPSYSRPEPVPTYEAPKSSYSRPEPVAAPYESPKSSYSRPEPVAPYEAPKPSYSGTGAVEIPRTQPQPEYPSTQLSPPEPQPAPPPPSPADEQFSQLTTLPSVIPAEPQEVDAARREQEISRMVRGNGPPGVDVSAALPPQAAVPDIPPPPSR</sequence>
<keyword evidence="2" id="KW-1133">Transmembrane helix</keyword>
<dbReference type="PANTHER" id="PTHR21629:SF4">
    <property type="entry name" value="PROTEIN CBG13119"/>
    <property type="match status" value="1"/>
</dbReference>
<feature type="compositionally biased region" description="Pro residues" evidence="1">
    <location>
        <begin position="380"/>
        <end position="392"/>
    </location>
</feature>